<reference evidence="3 4" key="1">
    <citation type="submission" date="2016-09" db="EMBL/GenBank/DDBJ databases">
        <authorList>
            <person name="Capua I."/>
            <person name="De Benedictis P."/>
            <person name="Joannis T."/>
            <person name="Lombin L.H."/>
            <person name="Cattoli G."/>
        </authorList>
    </citation>
    <scope>NUCLEOTIDE SEQUENCE [LARGE SCALE GENOMIC DNA]</scope>
    <source>
        <strain evidence="3 4">IMI 309357</strain>
    </source>
</reference>
<dbReference type="GO" id="GO:0004775">
    <property type="term" value="F:succinate-CoA ligase (ADP-forming) activity"/>
    <property type="evidence" value="ECO:0007669"/>
    <property type="project" value="TreeGrafter"/>
</dbReference>
<dbReference type="PROSITE" id="PS01216">
    <property type="entry name" value="SUCCINYL_COA_LIG_1"/>
    <property type="match status" value="1"/>
</dbReference>
<dbReference type="SUPFAM" id="SSF52210">
    <property type="entry name" value="Succinyl-CoA synthetase domains"/>
    <property type="match status" value="1"/>
</dbReference>
<dbReference type="Gene3D" id="3.40.50.261">
    <property type="entry name" value="Succinyl-CoA synthetase domains"/>
    <property type="match status" value="1"/>
</dbReference>
<dbReference type="GeneID" id="34559903"/>
<evidence type="ECO:0000256" key="1">
    <source>
        <dbReference type="ARBA" id="ARBA00022741"/>
    </source>
</evidence>
<dbReference type="RefSeq" id="XP_022475043.1">
    <property type="nucleotide sequence ID" value="XM_022618393.1"/>
</dbReference>
<dbReference type="PANTHER" id="PTHR11117">
    <property type="entry name" value="SUCCINYL-COA LIGASE SUBUNIT ALPHA"/>
    <property type="match status" value="1"/>
</dbReference>
<proteinExistence type="predicted"/>
<accession>A0A1G4B909</accession>
<dbReference type="PRINTS" id="PR01798">
    <property type="entry name" value="SCOASYNTHASE"/>
</dbReference>
<dbReference type="GO" id="GO:0004776">
    <property type="term" value="F:succinate-CoA ligase (GDP-forming) activity"/>
    <property type="evidence" value="ECO:0007669"/>
    <property type="project" value="TreeGrafter"/>
</dbReference>
<evidence type="ECO:0000313" key="4">
    <source>
        <dbReference type="Proteomes" id="UP000176998"/>
    </source>
</evidence>
<dbReference type="InterPro" id="IPR005811">
    <property type="entry name" value="SUCC_ACL_C"/>
</dbReference>
<dbReference type="PANTHER" id="PTHR11117:SF6">
    <property type="entry name" value="SYNTHETASE SUBUNIT ALPHA, PUTATIVE (AFU_ORTHOLOGUE AFUA_1G10830)-RELATED"/>
    <property type="match status" value="1"/>
</dbReference>
<dbReference type="EMBL" id="MJBS01000052">
    <property type="protein sequence ID" value="OHE97891.1"/>
    <property type="molecule type" value="Genomic_DNA"/>
</dbReference>
<name>A0A1G4B909_9PEZI</name>
<dbReference type="GO" id="GO:0006099">
    <property type="term" value="P:tricarboxylic acid cycle"/>
    <property type="evidence" value="ECO:0007669"/>
    <property type="project" value="TreeGrafter"/>
</dbReference>
<dbReference type="GO" id="GO:0005739">
    <property type="term" value="C:mitochondrion"/>
    <property type="evidence" value="ECO:0007669"/>
    <property type="project" value="TreeGrafter"/>
</dbReference>
<dbReference type="PROSITE" id="PS00399">
    <property type="entry name" value="SUCCINYL_COA_LIG_2"/>
    <property type="match status" value="1"/>
</dbReference>
<keyword evidence="3" id="KW-0436">Ligase</keyword>
<sequence>MPYKQYTKGIVGIVSKSGTLSYEAVGATSKAGLGQSIVVGMGGDMMPGTTLLDGLKLFFEHDDTKGIIVIGEIGGEAELRAAEAIRDYRQSTKSPKPIIAMVAGRTAPQGKTMGHAGAILSPRDVPADVKAKALEEAGAIVVPHPGAMGVEMKRLLDL</sequence>
<feature type="domain" description="ATP-citrate synthase/succinyl-CoA ligase C-terminal" evidence="2">
    <location>
        <begin position="14"/>
        <end position="139"/>
    </location>
</feature>
<evidence type="ECO:0000259" key="2">
    <source>
        <dbReference type="Pfam" id="PF00549"/>
    </source>
</evidence>
<dbReference type="GO" id="GO:0009361">
    <property type="term" value="C:succinate-CoA ligase complex (ADP-forming)"/>
    <property type="evidence" value="ECO:0007669"/>
    <property type="project" value="TreeGrafter"/>
</dbReference>
<dbReference type="InterPro" id="IPR033847">
    <property type="entry name" value="Citrt_syn/SCS-alpha_CS"/>
</dbReference>
<protein>
    <submittedName>
        <fullName evidence="3">Succinate-CoA ligase</fullName>
    </submittedName>
</protein>
<dbReference type="STRING" id="1209926.A0A1G4B909"/>
<dbReference type="Proteomes" id="UP000176998">
    <property type="component" value="Unassembled WGS sequence"/>
</dbReference>
<dbReference type="InterPro" id="IPR017440">
    <property type="entry name" value="Cit_synth/succinyl-CoA_lig_AS"/>
</dbReference>
<keyword evidence="4" id="KW-1185">Reference proteome</keyword>
<evidence type="ECO:0000313" key="3">
    <source>
        <dbReference type="EMBL" id="OHE97891.1"/>
    </source>
</evidence>
<dbReference type="OrthoDB" id="1664372at2759"/>
<comment type="caution">
    <text evidence="3">The sequence shown here is derived from an EMBL/GenBank/DDBJ whole genome shotgun (WGS) entry which is preliminary data.</text>
</comment>
<dbReference type="InterPro" id="IPR016102">
    <property type="entry name" value="Succinyl-CoA_synth-like"/>
</dbReference>
<dbReference type="Pfam" id="PF00549">
    <property type="entry name" value="Ligase_CoA"/>
    <property type="match status" value="1"/>
</dbReference>
<organism evidence="3 4">
    <name type="scientific">Colletotrichum orchidophilum</name>
    <dbReference type="NCBI Taxonomy" id="1209926"/>
    <lineage>
        <taxon>Eukaryota</taxon>
        <taxon>Fungi</taxon>
        <taxon>Dikarya</taxon>
        <taxon>Ascomycota</taxon>
        <taxon>Pezizomycotina</taxon>
        <taxon>Sordariomycetes</taxon>
        <taxon>Hypocreomycetidae</taxon>
        <taxon>Glomerellales</taxon>
        <taxon>Glomerellaceae</taxon>
        <taxon>Colletotrichum</taxon>
    </lineage>
</organism>
<dbReference type="AlphaFoldDB" id="A0A1G4B909"/>
<gene>
    <name evidence="3" type="ORF">CORC01_06754</name>
</gene>
<dbReference type="GO" id="GO:0000166">
    <property type="term" value="F:nucleotide binding"/>
    <property type="evidence" value="ECO:0007669"/>
    <property type="project" value="UniProtKB-KW"/>
</dbReference>
<keyword evidence="1" id="KW-0547">Nucleotide-binding</keyword>